<comment type="caution">
    <text evidence="2">The sequence shown here is derived from an EMBL/GenBank/DDBJ whole genome shotgun (WGS) entry which is preliminary data.</text>
</comment>
<protein>
    <submittedName>
        <fullName evidence="2">Uncharacterized protein</fullName>
    </submittedName>
</protein>
<gene>
    <name evidence="2" type="ORF">CLV70_101745</name>
</gene>
<dbReference type="RefSeq" id="WP_146163944.1">
    <property type="nucleotide sequence ID" value="NZ_PVZG01000001.1"/>
</dbReference>
<dbReference type="Proteomes" id="UP000239209">
    <property type="component" value="Unassembled WGS sequence"/>
</dbReference>
<keyword evidence="3" id="KW-1185">Reference proteome</keyword>
<evidence type="ECO:0000313" key="3">
    <source>
        <dbReference type="Proteomes" id="UP000239209"/>
    </source>
</evidence>
<dbReference type="OrthoDB" id="3405990at2"/>
<dbReference type="EMBL" id="PVZG01000001">
    <property type="protein sequence ID" value="PRY33582.1"/>
    <property type="molecule type" value="Genomic_DNA"/>
</dbReference>
<feature type="region of interest" description="Disordered" evidence="1">
    <location>
        <begin position="22"/>
        <end position="53"/>
    </location>
</feature>
<reference evidence="2 3" key="1">
    <citation type="submission" date="2018-03" db="EMBL/GenBank/DDBJ databases">
        <title>Genomic Encyclopedia of Archaeal and Bacterial Type Strains, Phase II (KMG-II): from individual species to whole genera.</title>
        <authorList>
            <person name="Goeker M."/>
        </authorList>
    </citation>
    <scope>NUCLEOTIDE SEQUENCE [LARGE SCALE GENOMIC DNA]</scope>
    <source>
        <strain evidence="2 3">DSM 45348</strain>
    </source>
</reference>
<name>A0A2T0SJJ6_9ACTN</name>
<proteinExistence type="predicted"/>
<evidence type="ECO:0000256" key="1">
    <source>
        <dbReference type="SAM" id="MobiDB-lite"/>
    </source>
</evidence>
<organism evidence="2 3">
    <name type="scientific">Pseudosporangium ferrugineum</name>
    <dbReference type="NCBI Taxonomy" id="439699"/>
    <lineage>
        <taxon>Bacteria</taxon>
        <taxon>Bacillati</taxon>
        <taxon>Actinomycetota</taxon>
        <taxon>Actinomycetes</taxon>
        <taxon>Micromonosporales</taxon>
        <taxon>Micromonosporaceae</taxon>
        <taxon>Pseudosporangium</taxon>
    </lineage>
</organism>
<sequence length="64" mass="6390">MSVGSLSASTISSAYLGAADASAAKKAPEGGEAPTVADHVAAQDEHEPIRSVNATMGTLVDTYL</sequence>
<accession>A0A2T0SJJ6</accession>
<evidence type="ECO:0000313" key="2">
    <source>
        <dbReference type="EMBL" id="PRY33582.1"/>
    </source>
</evidence>
<dbReference type="AlphaFoldDB" id="A0A2T0SJJ6"/>